<protein>
    <recommendedName>
        <fullName evidence="6">Glycosyl transferase family 1 domain-containing protein</fullName>
    </recommendedName>
</protein>
<evidence type="ECO:0000313" key="4">
    <source>
        <dbReference type="EMBL" id="OGY12903.1"/>
    </source>
</evidence>
<evidence type="ECO:0000259" key="2">
    <source>
        <dbReference type="Pfam" id="PF00534"/>
    </source>
</evidence>
<gene>
    <name evidence="4" type="ORF">A3F61_00565</name>
</gene>
<dbReference type="PANTHER" id="PTHR46401:SF2">
    <property type="entry name" value="GLYCOSYLTRANSFERASE WBBK-RELATED"/>
    <property type="match status" value="1"/>
</dbReference>
<sequence>MLIGINGNEANIQNRVGVNQYTASLLIALEKLPAATKHKFVVYLSSVPGDHLPKAREGWDYKILPGRGLWIVSTLMPFLLVTRKKPDVLFTPSHYSVPISVIPQVVSVMDLGYLNSRDQFRLKDFIQLKYWTAWSIRQAKKIIAISESTKKEIIDNYPMAKDKIVVTYLGYDKNKFKSDPLREASQIGFKIQKSNPIKSDSKVQIDQVKKKFGIEGDYMLYLGTLKPNKNVEGIVKAFAQLQSLPLTLVIAGKKGWLYEQIFKLVEKNNIKDRVIFTDFVGEEDKPALIAGASVFTSPSFWEGFGIHILEAMAMGTPVVCSREGSLPEVGGEAVVYVDPRDPASIAWGIREALKNRDELMVRGLAQAKKFSWEKTASETLAILESTAL</sequence>
<evidence type="ECO:0000256" key="1">
    <source>
        <dbReference type="ARBA" id="ARBA00022679"/>
    </source>
</evidence>
<dbReference type="Gene3D" id="3.40.50.2000">
    <property type="entry name" value="Glycogen Phosphorylase B"/>
    <property type="match status" value="2"/>
</dbReference>
<dbReference type="STRING" id="1797517.A3F61_00565"/>
<feature type="domain" description="Glycosyl transferase family 1" evidence="2">
    <location>
        <begin position="210"/>
        <end position="359"/>
    </location>
</feature>
<accession>A0A1G1VBS7</accession>
<evidence type="ECO:0000259" key="3">
    <source>
        <dbReference type="Pfam" id="PF13439"/>
    </source>
</evidence>
<keyword evidence="1" id="KW-0808">Transferase</keyword>
<dbReference type="Pfam" id="PF13439">
    <property type="entry name" value="Glyco_transf_4"/>
    <property type="match status" value="1"/>
</dbReference>
<dbReference type="CDD" id="cd03809">
    <property type="entry name" value="GT4_MtfB-like"/>
    <property type="match status" value="1"/>
</dbReference>
<proteinExistence type="predicted"/>
<dbReference type="AlphaFoldDB" id="A0A1G1VBS7"/>
<organism evidence="4 5">
    <name type="scientific">Candidatus Blackburnbacteria bacterium RIFCSPHIGHO2_12_FULL_41_13b</name>
    <dbReference type="NCBI Taxonomy" id="1797517"/>
    <lineage>
        <taxon>Bacteria</taxon>
        <taxon>Candidatus Blackburniibacteriota</taxon>
    </lineage>
</organism>
<name>A0A1G1VBS7_9BACT</name>
<dbReference type="GO" id="GO:0016757">
    <property type="term" value="F:glycosyltransferase activity"/>
    <property type="evidence" value="ECO:0007669"/>
    <property type="project" value="InterPro"/>
</dbReference>
<dbReference type="GO" id="GO:0009103">
    <property type="term" value="P:lipopolysaccharide biosynthetic process"/>
    <property type="evidence" value="ECO:0007669"/>
    <property type="project" value="TreeGrafter"/>
</dbReference>
<dbReference type="Proteomes" id="UP000178272">
    <property type="component" value="Unassembled WGS sequence"/>
</dbReference>
<feature type="domain" description="Glycosyltransferase subfamily 4-like N-terminal" evidence="3">
    <location>
        <begin position="17"/>
        <end position="173"/>
    </location>
</feature>
<comment type="caution">
    <text evidence="4">The sequence shown here is derived from an EMBL/GenBank/DDBJ whole genome shotgun (WGS) entry which is preliminary data.</text>
</comment>
<dbReference type="EMBL" id="MHCA01000004">
    <property type="protein sequence ID" value="OGY12903.1"/>
    <property type="molecule type" value="Genomic_DNA"/>
</dbReference>
<dbReference type="PANTHER" id="PTHR46401">
    <property type="entry name" value="GLYCOSYLTRANSFERASE WBBK-RELATED"/>
    <property type="match status" value="1"/>
</dbReference>
<evidence type="ECO:0000313" key="5">
    <source>
        <dbReference type="Proteomes" id="UP000178272"/>
    </source>
</evidence>
<dbReference type="SUPFAM" id="SSF53756">
    <property type="entry name" value="UDP-Glycosyltransferase/glycogen phosphorylase"/>
    <property type="match status" value="1"/>
</dbReference>
<reference evidence="4 5" key="1">
    <citation type="journal article" date="2016" name="Nat. Commun.">
        <title>Thousands of microbial genomes shed light on interconnected biogeochemical processes in an aquifer system.</title>
        <authorList>
            <person name="Anantharaman K."/>
            <person name="Brown C.T."/>
            <person name="Hug L.A."/>
            <person name="Sharon I."/>
            <person name="Castelle C.J."/>
            <person name="Probst A.J."/>
            <person name="Thomas B.C."/>
            <person name="Singh A."/>
            <person name="Wilkins M.J."/>
            <person name="Karaoz U."/>
            <person name="Brodie E.L."/>
            <person name="Williams K.H."/>
            <person name="Hubbard S.S."/>
            <person name="Banfield J.F."/>
        </authorList>
    </citation>
    <scope>NUCLEOTIDE SEQUENCE [LARGE SCALE GENOMIC DNA]</scope>
</reference>
<dbReference type="Pfam" id="PF00534">
    <property type="entry name" value="Glycos_transf_1"/>
    <property type="match status" value="1"/>
</dbReference>
<dbReference type="InterPro" id="IPR001296">
    <property type="entry name" value="Glyco_trans_1"/>
</dbReference>
<dbReference type="InterPro" id="IPR028098">
    <property type="entry name" value="Glyco_trans_4-like_N"/>
</dbReference>
<evidence type="ECO:0008006" key="6">
    <source>
        <dbReference type="Google" id="ProtNLM"/>
    </source>
</evidence>